<gene>
    <name evidence="2" type="ORF">B296_00016180</name>
</gene>
<dbReference type="Proteomes" id="UP000287651">
    <property type="component" value="Unassembled WGS sequence"/>
</dbReference>
<evidence type="ECO:0000313" key="2">
    <source>
        <dbReference type="EMBL" id="RRT52195.1"/>
    </source>
</evidence>
<accession>A0A426YKB4</accession>
<dbReference type="AlphaFoldDB" id="A0A426YKB4"/>
<reference evidence="2 3" key="1">
    <citation type="journal article" date="2014" name="Agronomy (Basel)">
        <title>A Draft Genome Sequence for Ensete ventricosum, the Drought-Tolerant Tree Against Hunger.</title>
        <authorList>
            <person name="Harrison J."/>
            <person name="Moore K.A."/>
            <person name="Paszkiewicz K."/>
            <person name="Jones T."/>
            <person name="Grant M."/>
            <person name="Ambacheew D."/>
            <person name="Muzemil S."/>
            <person name="Studholme D.J."/>
        </authorList>
    </citation>
    <scope>NUCLEOTIDE SEQUENCE [LARGE SCALE GENOMIC DNA]</scope>
</reference>
<feature type="region of interest" description="Disordered" evidence="1">
    <location>
        <begin position="25"/>
        <end position="49"/>
    </location>
</feature>
<sequence>MSGSSIHLRLSEVNGVDQSITGSKHNIPFTISGKGSKHPTNTRVQRDMSNKSNIYRKHIWNNEIYLC</sequence>
<dbReference type="EMBL" id="AMZH03011804">
    <property type="protein sequence ID" value="RRT52195.1"/>
    <property type="molecule type" value="Genomic_DNA"/>
</dbReference>
<protein>
    <submittedName>
        <fullName evidence="2">Uncharacterized protein</fullName>
    </submittedName>
</protein>
<evidence type="ECO:0000256" key="1">
    <source>
        <dbReference type="SAM" id="MobiDB-lite"/>
    </source>
</evidence>
<organism evidence="2 3">
    <name type="scientific">Ensete ventricosum</name>
    <name type="common">Abyssinian banana</name>
    <name type="synonym">Musa ensete</name>
    <dbReference type="NCBI Taxonomy" id="4639"/>
    <lineage>
        <taxon>Eukaryota</taxon>
        <taxon>Viridiplantae</taxon>
        <taxon>Streptophyta</taxon>
        <taxon>Embryophyta</taxon>
        <taxon>Tracheophyta</taxon>
        <taxon>Spermatophyta</taxon>
        <taxon>Magnoliopsida</taxon>
        <taxon>Liliopsida</taxon>
        <taxon>Zingiberales</taxon>
        <taxon>Musaceae</taxon>
        <taxon>Ensete</taxon>
    </lineage>
</organism>
<name>A0A426YKB4_ENSVE</name>
<evidence type="ECO:0000313" key="3">
    <source>
        <dbReference type="Proteomes" id="UP000287651"/>
    </source>
</evidence>
<proteinExistence type="predicted"/>
<comment type="caution">
    <text evidence="2">The sequence shown here is derived from an EMBL/GenBank/DDBJ whole genome shotgun (WGS) entry which is preliminary data.</text>
</comment>